<gene>
    <name evidence="4" type="ORF">MFORT_06159</name>
</gene>
<dbReference type="GO" id="GO:0008270">
    <property type="term" value="F:zinc ion binding"/>
    <property type="evidence" value="ECO:0007669"/>
    <property type="project" value="InterPro"/>
</dbReference>
<dbReference type="PATRIC" id="fig|1214102.3.peg.1232"/>
<comment type="similarity">
    <text evidence="1">Belongs to the Rv1128c/1148c/1588c/1702c/1945/3466 family.</text>
</comment>
<dbReference type="CDD" id="cd00085">
    <property type="entry name" value="HNHc"/>
    <property type="match status" value="1"/>
</dbReference>
<comment type="caution">
    <text evidence="4">The sequence shown here is derived from an EMBL/GenBank/DDBJ whole genome shotgun (WGS) entry which is preliminary data.</text>
</comment>
<dbReference type="GO" id="GO:0004519">
    <property type="term" value="F:endonuclease activity"/>
    <property type="evidence" value="ECO:0007669"/>
    <property type="project" value="InterPro"/>
</dbReference>
<accession>K0V7A4</accession>
<feature type="domain" description="HNH nuclease" evidence="3">
    <location>
        <begin position="280"/>
        <end position="331"/>
    </location>
</feature>
<evidence type="ECO:0000313" key="4">
    <source>
        <dbReference type="EMBL" id="EJZ15082.1"/>
    </source>
</evidence>
<dbReference type="Pfam" id="PF01844">
    <property type="entry name" value="HNH"/>
    <property type="match status" value="1"/>
</dbReference>
<dbReference type="EMBL" id="ALQB01000017">
    <property type="protein sequence ID" value="EJZ15082.1"/>
    <property type="molecule type" value="Genomic_DNA"/>
</dbReference>
<dbReference type="InterPro" id="IPR003870">
    <property type="entry name" value="DUF222"/>
</dbReference>
<dbReference type="AlphaFoldDB" id="K0V7A4"/>
<organism evidence="4 5">
    <name type="scientific">Mycolicibacterium fortuitum subsp. fortuitum DSM 46621 = ATCC 6841 = JCM 6387</name>
    <dbReference type="NCBI Taxonomy" id="1214102"/>
    <lineage>
        <taxon>Bacteria</taxon>
        <taxon>Bacillati</taxon>
        <taxon>Actinomycetota</taxon>
        <taxon>Actinomycetes</taxon>
        <taxon>Mycobacteriales</taxon>
        <taxon>Mycobacteriaceae</taxon>
        <taxon>Mycolicibacterium</taxon>
    </lineage>
</organism>
<proteinExistence type="inferred from homology"/>
<dbReference type="SMART" id="SM00507">
    <property type="entry name" value="HNHc"/>
    <property type="match status" value="1"/>
</dbReference>
<evidence type="ECO:0000256" key="2">
    <source>
        <dbReference type="SAM" id="MobiDB-lite"/>
    </source>
</evidence>
<evidence type="ECO:0000259" key="3">
    <source>
        <dbReference type="SMART" id="SM00507"/>
    </source>
</evidence>
<name>K0V7A4_MYCFO</name>
<reference evidence="4 5" key="1">
    <citation type="journal article" date="2012" name="J. Bacteriol.">
        <title>Complete Genome Sequence of Mycobacterium fortuitum subsp. fortuitum Type Strain DSM46621.</title>
        <authorList>
            <person name="Ho Y.S."/>
            <person name="Adroub S.A."/>
            <person name="Aleisa F."/>
            <person name="Mahmood H."/>
            <person name="Othoum G."/>
            <person name="Rashid F."/>
            <person name="Zaher M."/>
            <person name="Ali S."/>
            <person name="Bitter W."/>
            <person name="Pain A."/>
            <person name="Abdallah A.M."/>
        </authorList>
    </citation>
    <scope>NUCLEOTIDE SEQUENCE [LARGE SCALE GENOMIC DNA]</scope>
    <source>
        <strain evidence="5">DSM46621</strain>
    </source>
</reference>
<dbReference type="InterPro" id="IPR003615">
    <property type="entry name" value="HNH_nuc"/>
</dbReference>
<dbReference type="InterPro" id="IPR002711">
    <property type="entry name" value="HNH"/>
</dbReference>
<dbReference type="GO" id="GO:0003676">
    <property type="term" value="F:nucleic acid binding"/>
    <property type="evidence" value="ECO:0007669"/>
    <property type="project" value="InterPro"/>
</dbReference>
<feature type="compositionally biased region" description="Pro residues" evidence="2">
    <location>
        <begin position="367"/>
        <end position="377"/>
    </location>
</feature>
<sequence length="401" mass="44349">MGRLEVLFDEVAELVGQRNAIDGRLVEIVAELDRDELCGATGARSIAALVAWKTGIAPRNAETVVAVARRLEQFPRCAQGMCEGRLSLDQVGVIAEHAADGSDEHYAELAASATVRQLRTAVKLEPRPEPETRPEPERFISRTEADEHITWRIRLPRLDAAKLDTALQAHHDAVVTDWRRDHDIDGEGDQAPPFPDLVDAFMSLIEAGWDTEAARRPHGLHTTVAVHLNVEDRIAALHLGPVLSEDDRRYLLCDATCEVWFERQGQPVGTGRTTRTISRRLRRALEHRDRCCVVPGCGATRGLHAHHIVHWEDGGPTDLDNLVLVCPYHHRLHHRGGITITGPAHQLIVTDSTGKRLLGGSLARPPTTAPPDVPPCAGPTGERADWWWYQPFQPQPPPATN</sequence>
<dbReference type="Proteomes" id="UP000006043">
    <property type="component" value="Unassembled WGS sequence"/>
</dbReference>
<dbReference type="HOGENOM" id="CLU_057500_1_0_11"/>
<dbReference type="Pfam" id="PF02720">
    <property type="entry name" value="DUF222"/>
    <property type="match status" value="1"/>
</dbReference>
<protein>
    <recommendedName>
        <fullName evidence="3">HNH nuclease domain-containing protein</fullName>
    </recommendedName>
</protein>
<feature type="region of interest" description="Disordered" evidence="2">
    <location>
        <begin position="360"/>
        <end position="382"/>
    </location>
</feature>
<evidence type="ECO:0000256" key="1">
    <source>
        <dbReference type="ARBA" id="ARBA00023450"/>
    </source>
</evidence>
<dbReference type="Gene3D" id="1.10.30.50">
    <property type="match status" value="1"/>
</dbReference>
<evidence type="ECO:0000313" key="5">
    <source>
        <dbReference type="Proteomes" id="UP000006043"/>
    </source>
</evidence>